<evidence type="ECO:0000313" key="3">
    <source>
        <dbReference type="Proteomes" id="UP000050417"/>
    </source>
</evidence>
<organism evidence="2 3">
    <name type="scientific">Ornatilinea apprima</name>
    <dbReference type="NCBI Taxonomy" id="1134406"/>
    <lineage>
        <taxon>Bacteria</taxon>
        <taxon>Bacillati</taxon>
        <taxon>Chloroflexota</taxon>
        <taxon>Anaerolineae</taxon>
        <taxon>Anaerolineales</taxon>
        <taxon>Anaerolineaceae</taxon>
        <taxon>Ornatilinea</taxon>
    </lineage>
</organism>
<dbReference type="Proteomes" id="UP000050417">
    <property type="component" value="Unassembled WGS sequence"/>
</dbReference>
<comment type="caution">
    <text evidence="2">The sequence shown here is derived from an EMBL/GenBank/DDBJ whole genome shotgun (WGS) entry which is preliminary data.</text>
</comment>
<keyword evidence="1" id="KW-1133">Transmembrane helix</keyword>
<sequence>MSLHNRTTARPVWKYLFAAFWVWVFFSLTIVGLNPVLAQDGGGDGEGQGEGDRVKTIERVFTQYTWQMSNKDGKAVCRVVITHDGIPTRMEALGQCEKELFPATATPTAIQPTTTATPGAFATPTLPPSTEPVDIDELLEDVYWTLLKTETIKRVEKVVIPPIIIDLQAPNQPVTEPYVTIRAFEPNRDYEITGIQGMVDGNPFSCSQAACDIYLLRDSQITYWATSTFGDESPHISATVRLSKIQDFYSVAVTSRSLYYRYIDVGLDAWKGVSQGSAPSWTFLPQSPAQLYINKALHLLASKLIAIGIVDTRDCPNGGLMYNGAPNACGIEKAQLNSETWQNRFDNVIWNASRDTGVPARLIKAIVEQETQFWPERSRPNIYDEFGLAQLNELGADVSLRWNQDLYKRVCSAIFVDCPEYYASLSTFSQAMVRGALLQLVDSNCPTCQYGIDLNKAEESIYILADSLKANAYQTGYIFTERGLQASYEDMWRFTVLSYHAGYNCLEYGVATSSLYQEPITWPNVSRHVYCEGASEYVDSVWQKLAAFDQFHPPAVESNAKIYFPTQTPMPTATANPGLVNGGIHVILFVDKNNNLRMDEGERVSGESIQVELDDGEKYSARTENGEAHFYFQNKLVGQTGTASATSLYQSFNFVIPKSGEVLIVFRIQPPPVPNRLP</sequence>
<dbReference type="RefSeq" id="WP_075062323.1">
    <property type="nucleotide sequence ID" value="NZ_LGCL01000019.1"/>
</dbReference>
<dbReference type="STRING" id="1134406.ADN00_07300"/>
<evidence type="ECO:0000256" key="1">
    <source>
        <dbReference type="SAM" id="Phobius"/>
    </source>
</evidence>
<reference evidence="2 3" key="1">
    <citation type="submission" date="2015-07" db="EMBL/GenBank/DDBJ databases">
        <title>Genome sequence of Ornatilinea apprima DSM 23815.</title>
        <authorList>
            <person name="Hemp J."/>
            <person name="Ward L.M."/>
            <person name="Pace L.A."/>
            <person name="Fischer W.W."/>
        </authorList>
    </citation>
    <scope>NUCLEOTIDE SEQUENCE [LARGE SCALE GENOMIC DNA]</scope>
    <source>
        <strain evidence="2 3">P3M-1</strain>
    </source>
</reference>
<accession>A0A0N8GNJ4</accession>
<keyword evidence="3" id="KW-1185">Reference proteome</keyword>
<gene>
    <name evidence="2" type="ORF">ADN00_07300</name>
</gene>
<proteinExistence type="predicted"/>
<feature type="transmembrane region" description="Helical" evidence="1">
    <location>
        <begin position="12"/>
        <end position="33"/>
    </location>
</feature>
<name>A0A0N8GNJ4_9CHLR</name>
<evidence type="ECO:0008006" key="4">
    <source>
        <dbReference type="Google" id="ProtNLM"/>
    </source>
</evidence>
<dbReference type="EMBL" id="LGCL01000019">
    <property type="protein sequence ID" value="KPL78266.1"/>
    <property type="molecule type" value="Genomic_DNA"/>
</dbReference>
<keyword evidence="1" id="KW-0472">Membrane</keyword>
<keyword evidence="1" id="KW-0812">Transmembrane</keyword>
<dbReference type="OrthoDB" id="160265at2"/>
<dbReference type="Gene3D" id="1.10.530.10">
    <property type="match status" value="1"/>
</dbReference>
<dbReference type="AlphaFoldDB" id="A0A0N8GNJ4"/>
<protein>
    <recommendedName>
        <fullName evidence="4">Transglycosylase SLT domain-containing protein</fullName>
    </recommendedName>
</protein>
<evidence type="ECO:0000313" key="2">
    <source>
        <dbReference type="EMBL" id="KPL78266.1"/>
    </source>
</evidence>